<dbReference type="SUPFAM" id="SSF52058">
    <property type="entry name" value="L domain-like"/>
    <property type="match status" value="1"/>
</dbReference>
<keyword evidence="4 13" id="KW-0732">Signal</keyword>
<proteinExistence type="predicted"/>
<keyword evidence="11" id="KW-0325">Glycoprotein</keyword>
<dbReference type="InterPro" id="IPR001245">
    <property type="entry name" value="Ser-Thr/Tyr_kinase_cat_dom"/>
</dbReference>
<evidence type="ECO:0000256" key="1">
    <source>
        <dbReference type="ARBA" id="ARBA00004370"/>
    </source>
</evidence>
<evidence type="ECO:0000256" key="12">
    <source>
        <dbReference type="SAM" id="Phobius"/>
    </source>
</evidence>
<keyword evidence="6" id="KW-0547">Nucleotide-binding</keyword>
<name>A0A8J5H238_ZINOF</name>
<evidence type="ECO:0000256" key="9">
    <source>
        <dbReference type="ARBA" id="ARBA00023136"/>
    </source>
</evidence>
<evidence type="ECO:0000256" key="3">
    <source>
        <dbReference type="ARBA" id="ARBA00022692"/>
    </source>
</evidence>
<evidence type="ECO:0000256" key="10">
    <source>
        <dbReference type="ARBA" id="ARBA00023170"/>
    </source>
</evidence>
<reference evidence="15 16" key="1">
    <citation type="submission" date="2020-08" db="EMBL/GenBank/DDBJ databases">
        <title>Plant Genome Project.</title>
        <authorList>
            <person name="Zhang R.-G."/>
        </authorList>
    </citation>
    <scope>NUCLEOTIDE SEQUENCE [LARGE SCALE GENOMIC DNA]</scope>
    <source>
        <tissue evidence="15">Rhizome</tissue>
    </source>
</reference>
<feature type="signal peptide" evidence="13">
    <location>
        <begin position="1"/>
        <end position="19"/>
    </location>
</feature>
<dbReference type="InterPro" id="IPR011009">
    <property type="entry name" value="Kinase-like_dom_sf"/>
</dbReference>
<keyword evidence="2" id="KW-0433">Leucine-rich repeat</keyword>
<dbReference type="Gene3D" id="3.80.10.10">
    <property type="entry name" value="Ribonuclease Inhibitor"/>
    <property type="match status" value="2"/>
</dbReference>
<keyword evidence="5" id="KW-0677">Repeat</keyword>
<keyword evidence="3 12" id="KW-0812">Transmembrane</keyword>
<dbReference type="InterPro" id="IPR000719">
    <property type="entry name" value="Prot_kinase_dom"/>
</dbReference>
<dbReference type="EMBL" id="JACMSC010000006">
    <property type="protein sequence ID" value="KAG6518259.1"/>
    <property type="molecule type" value="Genomic_DNA"/>
</dbReference>
<evidence type="ECO:0000256" key="5">
    <source>
        <dbReference type="ARBA" id="ARBA00022737"/>
    </source>
</evidence>
<keyword evidence="7" id="KW-0067">ATP-binding</keyword>
<evidence type="ECO:0000313" key="16">
    <source>
        <dbReference type="Proteomes" id="UP000734854"/>
    </source>
</evidence>
<comment type="subcellular location">
    <subcellularLocation>
        <location evidence="1">Membrane</location>
    </subcellularLocation>
</comment>
<evidence type="ECO:0000256" key="8">
    <source>
        <dbReference type="ARBA" id="ARBA00022989"/>
    </source>
</evidence>
<keyword evidence="9 12" id="KW-0472">Membrane</keyword>
<dbReference type="Gene3D" id="3.30.200.20">
    <property type="entry name" value="Phosphorylase Kinase, domain 1"/>
    <property type="match status" value="1"/>
</dbReference>
<feature type="transmembrane region" description="Helical" evidence="12">
    <location>
        <begin position="338"/>
        <end position="358"/>
    </location>
</feature>
<dbReference type="FunFam" id="3.80.10.10:FF:000062">
    <property type="entry name" value="protein STRUBBELIG-RECEPTOR FAMILY 3"/>
    <property type="match status" value="1"/>
</dbReference>
<dbReference type="InterPro" id="IPR032675">
    <property type="entry name" value="LRR_dom_sf"/>
</dbReference>
<evidence type="ECO:0000256" key="6">
    <source>
        <dbReference type="ARBA" id="ARBA00022741"/>
    </source>
</evidence>
<dbReference type="Pfam" id="PF00560">
    <property type="entry name" value="LRR_1"/>
    <property type="match status" value="4"/>
</dbReference>
<accession>A0A8J5H238</accession>
<keyword evidence="16" id="KW-1185">Reference proteome</keyword>
<dbReference type="GO" id="GO:0016020">
    <property type="term" value="C:membrane"/>
    <property type="evidence" value="ECO:0007669"/>
    <property type="project" value="UniProtKB-SubCell"/>
</dbReference>
<feature type="domain" description="Protein kinase" evidence="14">
    <location>
        <begin position="470"/>
        <end position="753"/>
    </location>
</feature>
<evidence type="ECO:0000256" key="4">
    <source>
        <dbReference type="ARBA" id="ARBA00022729"/>
    </source>
</evidence>
<protein>
    <recommendedName>
        <fullName evidence="14">Protein kinase domain-containing protein</fullName>
    </recommendedName>
</protein>
<dbReference type="GO" id="GO:0004672">
    <property type="term" value="F:protein kinase activity"/>
    <property type="evidence" value="ECO:0007669"/>
    <property type="project" value="InterPro"/>
</dbReference>
<dbReference type="Proteomes" id="UP000734854">
    <property type="component" value="Unassembled WGS sequence"/>
</dbReference>
<evidence type="ECO:0000256" key="11">
    <source>
        <dbReference type="ARBA" id="ARBA00023180"/>
    </source>
</evidence>
<keyword evidence="10" id="KW-0675">Receptor</keyword>
<evidence type="ECO:0000313" key="15">
    <source>
        <dbReference type="EMBL" id="KAG6518259.1"/>
    </source>
</evidence>
<dbReference type="InterPro" id="IPR050647">
    <property type="entry name" value="Plant_LRR-RLKs"/>
</dbReference>
<evidence type="ECO:0000256" key="7">
    <source>
        <dbReference type="ARBA" id="ARBA00022840"/>
    </source>
</evidence>
<dbReference type="FunFam" id="1.10.510.10:FF:000095">
    <property type="entry name" value="protein STRUBBELIG-RECEPTOR FAMILY 8"/>
    <property type="match status" value="1"/>
</dbReference>
<dbReference type="PROSITE" id="PS51450">
    <property type="entry name" value="LRR"/>
    <property type="match status" value="1"/>
</dbReference>
<evidence type="ECO:0000256" key="13">
    <source>
        <dbReference type="SAM" id="SignalP"/>
    </source>
</evidence>
<dbReference type="AlphaFoldDB" id="A0A8J5H238"/>
<evidence type="ECO:0000256" key="2">
    <source>
        <dbReference type="ARBA" id="ARBA00022614"/>
    </source>
</evidence>
<gene>
    <name evidence="15" type="ORF">ZIOFF_021663</name>
</gene>
<dbReference type="Gene3D" id="1.10.510.10">
    <property type="entry name" value="Transferase(Phosphotransferase) domain 1"/>
    <property type="match status" value="1"/>
</dbReference>
<dbReference type="GO" id="GO:0005524">
    <property type="term" value="F:ATP binding"/>
    <property type="evidence" value="ECO:0007669"/>
    <property type="project" value="UniProtKB-KW"/>
</dbReference>
<feature type="chain" id="PRO_5035293189" description="Protein kinase domain-containing protein" evidence="13">
    <location>
        <begin position="20"/>
        <end position="759"/>
    </location>
</feature>
<comment type="caution">
    <text evidence="15">The sequence shown here is derived from an EMBL/GenBank/DDBJ whole genome shotgun (WGS) entry which is preliminary data.</text>
</comment>
<dbReference type="Pfam" id="PF07714">
    <property type="entry name" value="PK_Tyr_Ser-Thr"/>
    <property type="match status" value="1"/>
</dbReference>
<evidence type="ECO:0000259" key="14">
    <source>
        <dbReference type="PROSITE" id="PS50011"/>
    </source>
</evidence>
<sequence length="759" mass="83812">MSIWTTFALLRLLLRIPFGLLPAERSLEFKNWKQSERQSKLCYSKDCCWLCDHSLSGQKIVTGTMGLRVLFGMTLLLALSLLLYMPTCRGYTNGQDVFAINSLYFTLDFPPLPGWGAFGGDPCGEGWQGVECVDSSITAIVLNGANLAGQLGDELSYFTSLITLDLSDNHISGSIPGSLPVTLRRFFLSDNQFTGSIPGSLSNLTLLSDMSLNNNMLSAELPDAFRALTGLINLDISHNNLSGQLPPSMKGLSSLTTLNVENNLFSGSIPPKLLNVPNFKKNGNLFDANVIPPVMAPPMVSPFPQPPNVAMAPFPSSEAPIQSGGQFSRHSKISTAELVGYSCMAVVVLVIIIAIVKLCISKCKTRKPKDGATCKWHDASRIGQPKDAQISSEFIRSHKEGAFRKPIRRPEYNSNGRSNVSLPMPPVTRFDTEKLGIIGEKSLRNRTETSTPISARWFHVATLQQYTNSFSEDNLIQDGRFGRLYLAELPQGKMLAVLKLENRDSNPSEDNFLKIVERISRVQHPNIVNLVGYSDGYGQRLLVYNYFNCTTLYEMLHSNDSIKKKLSWNARIKIAIGAAKALEYLHDGCQPPLVHQRFDSGNILINDDLEVRVSECGLASLLSLFPATQLSGMEPAFFSYDAPEVSESGSYSVQSDVYSFGIVMLELLTGHKSFDSSRPWGEQHLVRWASSQLYDMNALTKMVDPSVGGQFVVKSISRFADIISRCIQVEFFMNLYTSLTICIWTVGSCHPIILVSQAA</sequence>
<dbReference type="InterPro" id="IPR001611">
    <property type="entry name" value="Leu-rich_rpt"/>
</dbReference>
<dbReference type="PANTHER" id="PTHR48056">
    <property type="entry name" value="LRR RECEPTOR-LIKE SERINE/THREONINE-PROTEIN KINASE-RELATED"/>
    <property type="match status" value="1"/>
</dbReference>
<dbReference type="FunFam" id="3.30.200.20:FF:000125">
    <property type="entry name" value="Protein STRUBBELIG-RECEPTOR FAMILY 8"/>
    <property type="match status" value="1"/>
</dbReference>
<dbReference type="SUPFAM" id="SSF56112">
    <property type="entry name" value="Protein kinase-like (PK-like)"/>
    <property type="match status" value="1"/>
</dbReference>
<keyword evidence="8 12" id="KW-1133">Transmembrane helix</keyword>
<dbReference type="PROSITE" id="PS50011">
    <property type="entry name" value="PROTEIN_KINASE_DOM"/>
    <property type="match status" value="1"/>
</dbReference>
<dbReference type="PANTHER" id="PTHR48056:SF81">
    <property type="entry name" value="RECEPTOR PROTEIN-TYROSINE KINASE CEPR1"/>
    <property type="match status" value="1"/>
</dbReference>
<organism evidence="15 16">
    <name type="scientific">Zingiber officinale</name>
    <name type="common">Ginger</name>
    <name type="synonym">Amomum zingiber</name>
    <dbReference type="NCBI Taxonomy" id="94328"/>
    <lineage>
        <taxon>Eukaryota</taxon>
        <taxon>Viridiplantae</taxon>
        <taxon>Streptophyta</taxon>
        <taxon>Embryophyta</taxon>
        <taxon>Tracheophyta</taxon>
        <taxon>Spermatophyta</taxon>
        <taxon>Magnoliopsida</taxon>
        <taxon>Liliopsida</taxon>
        <taxon>Zingiberales</taxon>
        <taxon>Zingiberaceae</taxon>
        <taxon>Zingiber</taxon>
    </lineage>
</organism>